<dbReference type="EMBL" id="CALTRL010005952">
    <property type="protein sequence ID" value="CAH7688095.1"/>
    <property type="molecule type" value="Genomic_DNA"/>
</dbReference>
<feature type="region of interest" description="Disordered" evidence="1">
    <location>
        <begin position="122"/>
        <end position="217"/>
    </location>
</feature>
<dbReference type="SUPFAM" id="SSF50249">
    <property type="entry name" value="Nucleic acid-binding proteins"/>
    <property type="match status" value="1"/>
</dbReference>
<proteinExistence type="predicted"/>
<sequence>MDRNQKYVAGILTSATLESDGVVRLLIQENKLEDTSFESPSGQRSWIKLSGDWVKYIQPDLESTVRAKFYLDHYEPHWDEVLWRWEYKSGVRVDLTMVDDDDRMVMKRIDISASTSQLLSNPIKLSPCSDSARRPRTSNVLNPNSPPPTEPLKRPRQSSDPSSPHSIINSPEQSSSLTIPNSEKKARTKTLNENLNSNDQEQRSIDAFPKKTSSSPIASCSSSRIGLCEIELANDPSDRTTLLSRKFSNPVRHDSMRSTVQGTSSEIGKLNNARENSSIRWKTLKEIEVMEGGPQRCFDFVGIITQTKTSTCEKAGLGTCDYKMTLYLTDNSRSVEDRDVTCNLFWKNERSCPPWLEAQWKVIFLWSVHKRRSDHFNTQLVGPSGGFRWALWCPGHHGSEDTIELGPWDPYETLKSLKNRAQILYQNHLSKDILNDGIEPSLPVCTSNQPISRIYELKHKPLGTIVDLWHAAPDSDRLTVTDFTKNPLPIKKYSPTQSVSRLHYDNGGNPHNWSITTNRLFSIYVSQPILLSVLKKIESSQAENGDDEGLFNFNNNEFSNAHRLRVAFSGKYFKLSQVSLKRRADGSLYGSMERNPSGDTSKYINHHQDGNKELQYWSRVVCLEESDPIVRKCREAFEVYRNELKSIN</sequence>
<organism evidence="2 3">
    <name type="scientific">Phakopsora pachyrhizi</name>
    <name type="common">Asian soybean rust disease fungus</name>
    <dbReference type="NCBI Taxonomy" id="170000"/>
    <lineage>
        <taxon>Eukaryota</taxon>
        <taxon>Fungi</taxon>
        <taxon>Dikarya</taxon>
        <taxon>Basidiomycota</taxon>
        <taxon>Pucciniomycotina</taxon>
        <taxon>Pucciniomycetes</taxon>
        <taxon>Pucciniales</taxon>
        <taxon>Phakopsoraceae</taxon>
        <taxon>Phakopsora</taxon>
    </lineage>
</organism>
<gene>
    <name evidence="2" type="ORF">PPACK8108_LOCUS23001</name>
</gene>
<protein>
    <submittedName>
        <fullName evidence="2">Expressed protein</fullName>
    </submittedName>
</protein>
<keyword evidence="3" id="KW-1185">Reference proteome</keyword>
<feature type="compositionally biased region" description="Polar residues" evidence="1">
    <location>
        <begin position="158"/>
        <end position="181"/>
    </location>
</feature>
<feature type="compositionally biased region" description="Polar residues" evidence="1">
    <location>
        <begin position="189"/>
        <end position="199"/>
    </location>
</feature>
<reference evidence="2" key="1">
    <citation type="submission" date="2022-06" db="EMBL/GenBank/DDBJ databases">
        <authorList>
            <consortium name="SYNGENTA / RWTH Aachen University"/>
        </authorList>
    </citation>
    <scope>NUCLEOTIDE SEQUENCE</scope>
</reference>
<dbReference type="Proteomes" id="UP001153365">
    <property type="component" value="Unassembled WGS sequence"/>
</dbReference>
<dbReference type="Gene3D" id="2.40.50.140">
    <property type="entry name" value="Nucleic acid-binding proteins"/>
    <property type="match status" value="1"/>
</dbReference>
<dbReference type="AlphaFoldDB" id="A0AAV0BLB1"/>
<evidence type="ECO:0000313" key="2">
    <source>
        <dbReference type="EMBL" id="CAH7688095.1"/>
    </source>
</evidence>
<name>A0AAV0BLB1_PHAPC</name>
<accession>A0AAV0BLB1</accession>
<dbReference type="InterPro" id="IPR012340">
    <property type="entry name" value="NA-bd_OB-fold"/>
</dbReference>
<evidence type="ECO:0000256" key="1">
    <source>
        <dbReference type="SAM" id="MobiDB-lite"/>
    </source>
</evidence>
<evidence type="ECO:0000313" key="3">
    <source>
        <dbReference type="Proteomes" id="UP001153365"/>
    </source>
</evidence>
<comment type="caution">
    <text evidence="2">The sequence shown here is derived from an EMBL/GenBank/DDBJ whole genome shotgun (WGS) entry which is preliminary data.</text>
</comment>